<dbReference type="InterPro" id="IPR027304">
    <property type="entry name" value="Trigger_fact/SurA_dom_sf"/>
</dbReference>
<dbReference type="EC" id="5.2.1.8" evidence="3 10"/>
<keyword evidence="5 10" id="KW-0697">Rotamase</keyword>
<dbReference type="SUPFAM" id="SSF54534">
    <property type="entry name" value="FKBP-like"/>
    <property type="match status" value="1"/>
</dbReference>
<evidence type="ECO:0000256" key="10">
    <source>
        <dbReference type="HAMAP-Rule" id="MF_00303"/>
    </source>
</evidence>
<keyword evidence="10 12" id="KW-0131">Cell cycle</keyword>
<dbReference type="Gene3D" id="1.10.3120.10">
    <property type="entry name" value="Trigger factor, C-terminal domain"/>
    <property type="match status" value="1"/>
</dbReference>
<comment type="catalytic activity">
    <reaction evidence="1 10 11">
        <text>[protein]-peptidylproline (omega=180) = [protein]-peptidylproline (omega=0)</text>
        <dbReference type="Rhea" id="RHEA:16237"/>
        <dbReference type="Rhea" id="RHEA-COMP:10747"/>
        <dbReference type="Rhea" id="RHEA-COMP:10748"/>
        <dbReference type="ChEBI" id="CHEBI:83833"/>
        <dbReference type="ChEBI" id="CHEBI:83834"/>
        <dbReference type="EC" id="5.2.1.8"/>
    </reaction>
</comment>
<evidence type="ECO:0000256" key="9">
    <source>
        <dbReference type="ARBA" id="ARBA00029986"/>
    </source>
</evidence>
<dbReference type="InterPro" id="IPR037041">
    <property type="entry name" value="Trigger_fac_C_sf"/>
</dbReference>
<dbReference type="GO" id="GO:0003755">
    <property type="term" value="F:peptidyl-prolyl cis-trans isomerase activity"/>
    <property type="evidence" value="ECO:0007669"/>
    <property type="project" value="UniProtKB-EC"/>
</dbReference>
<comment type="caution">
    <text evidence="15">The sequence shown here is derived from an EMBL/GenBank/DDBJ whole genome shotgun (WGS) entry which is preliminary data.</text>
</comment>
<dbReference type="InterPro" id="IPR005215">
    <property type="entry name" value="Trig_fac"/>
</dbReference>
<dbReference type="EMBL" id="JBHTBR010000002">
    <property type="protein sequence ID" value="MFC7290672.1"/>
    <property type="molecule type" value="Genomic_DNA"/>
</dbReference>
<evidence type="ECO:0000256" key="3">
    <source>
        <dbReference type="ARBA" id="ARBA00013194"/>
    </source>
</evidence>
<dbReference type="InterPro" id="IPR046357">
    <property type="entry name" value="PPIase_dom_sf"/>
</dbReference>
<evidence type="ECO:0000313" key="15">
    <source>
        <dbReference type="EMBL" id="MFC7290672.1"/>
    </source>
</evidence>
<evidence type="ECO:0000256" key="2">
    <source>
        <dbReference type="ARBA" id="ARBA00005464"/>
    </source>
</evidence>
<evidence type="ECO:0000256" key="7">
    <source>
        <dbReference type="ARBA" id="ARBA00023235"/>
    </source>
</evidence>
<protein>
    <recommendedName>
        <fullName evidence="4 10">Trigger factor</fullName>
        <shortName evidence="10">TF</shortName>
        <ecNumber evidence="3 10">5.2.1.8</ecNumber>
    </recommendedName>
    <alternativeName>
        <fullName evidence="9 10">PPIase</fullName>
    </alternativeName>
</protein>
<dbReference type="Pfam" id="PF05697">
    <property type="entry name" value="Trigger_N"/>
    <property type="match status" value="1"/>
</dbReference>
<dbReference type="InterPro" id="IPR001179">
    <property type="entry name" value="PPIase_FKBP_dom"/>
</dbReference>
<keyword evidence="10" id="KW-0963">Cytoplasm</keyword>
<name>A0ABW2IIK0_9PROT</name>
<dbReference type="InterPro" id="IPR036611">
    <property type="entry name" value="Trigger_fac_ribosome-bd_sf"/>
</dbReference>
<dbReference type="Gene3D" id="3.10.50.40">
    <property type="match status" value="1"/>
</dbReference>
<dbReference type="PANTHER" id="PTHR30560:SF3">
    <property type="entry name" value="TRIGGER FACTOR-LIKE PROTEIN TIG, CHLOROPLASTIC"/>
    <property type="match status" value="1"/>
</dbReference>
<comment type="subcellular location">
    <subcellularLocation>
        <location evidence="10">Cytoplasm</location>
    </subcellularLocation>
    <text evidence="10">About half TF is bound to the ribosome near the polypeptide exit tunnel while the other half is free in the cytoplasm.</text>
</comment>
<keyword evidence="16" id="KW-1185">Reference proteome</keyword>
<dbReference type="Gene3D" id="3.30.70.1050">
    <property type="entry name" value="Trigger factor ribosome-binding domain"/>
    <property type="match status" value="1"/>
</dbReference>
<dbReference type="InterPro" id="IPR008881">
    <property type="entry name" value="Trigger_fac_ribosome-bd_bac"/>
</dbReference>
<comment type="function">
    <text evidence="8 10">Involved in protein export. Acts as a chaperone by maintaining the newly synthesized protein in an open conformation. Functions as a peptidyl-prolyl cis-trans isomerase.</text>
</comment>
<dbReference type="NCBIfam" id="TIGR00115">
    <property type="entry name" value="tig"/>
    <property type="match status" value="1"/>
</dbReference>
<evidence type="ECO:0000256" key="8">
    <source>
        <dbReference type="ARBA" id="ARBA00024849"/>
    </source>
</evidence>
<evidence type="ECO:0000256" key="12">
    <source>
        <dbReference type="RuleBase" id="RU003914"/>
    </source>
</evidence>
<sequence>MNVTETKSEGLTREYTVVISKDNLAEKLEAKMAQLRPQMNLKGFRPGKVPLAHIRKTYGKSILGDIIQEEVTSSSQKVLEDKEIRPAAQPAIDLTCDQEKLIEGQADLEYSMKVEVMPDFEPADLTDLELERLVVEATDAEVDEALEKLAESNKQFEARGKTAKAREGDAVVIDFSGSIDGELFDGGTAEGQTIVLGEGRFIPGFEDQLVGAKTGQEVEVKVTFPEDYPAENLAGKEAVFATKVNEVRAPKKAEIDEEFAKGLGIEDLATLKDLIKKNIEQELASGSRQRLKRVLLDALDERHSFELPPGMVEAEFEQIWRQFEEEKKADRLDEDDKAKSEDDLKAEYRKISERRVRLGLVLAEIGRINKVEIKQEEVSRALNMEAQRYPGQEKQVIEFYQKTPAAMAQLRAPLFEEKVVDYIIERAKVTDKTVTREELEKALDEE</sequence>
<evidence type="ECO:0000256" key="11">
    <source>
        <dbReference type="PROSITE-ProRule" id="PRU00277"/>
    </source>
</evidence>
<dbReference type="PROSITE" id="PS50059">
    <property type="entry name" value="FKBP_PPIASE"/>
    <property type="match status" value="1"/>
</dbReference>
<keyword evidence="7 10" id="KW-0413">Isomerase</keyword>
<comment type="similarity">
    <text evidence="2 10 12">Belongs to the FKBP-type PPIase family. Tig subfamily.</text>
</comment>
<evidence type="ECO:0000313" key="16">
    <source>
        <dbReference type="Proteomes" id="UP001596492"/>
    </source>
</evidence>
<dbReference type="PANTHER" id="PTHR30560">
    <property type="entry name" value="TRIGGER FACTOR CHAPERONE AND PEPTIDYL-PROLYL CIS/TRANS ISOMERASE"/>
    <property type="match status" value="1"/>
</dbReference>
<keyword evidence="10 12" id="KW-0132">Cell division</keyword>
<gene>
    <name evidence="10 15" type="primary">tig</name>
    <name evidence="15" type="ORF">ACFQS8_03505</name>
</gene>
<accession>A0ABW2IIK0</accession>
<evidence type="ECO:0000256" key="5">
    <source>
        <dbReference type="ARBA" id="ARBA00023110"/>
    </source>
</evidence>
<feature type="coiled-coil region" evidence="13">
    <location>
        <begin position="135"/>
        <end position="166"/>
    </location>
</feature>
<keyword evidence="13" id="KW-0175">Coiled coil</keyword>
<dbReference type="InterPro" id="IPR008880">
    <property type="entry name" value="Trigger_fac_C"/>
</dbReference>
<evidence type="ECO:0000256" key="4">
    <source>
        <dbReference type="ARBA" id="ARBA00016902"/>
    </source>
</evidence>
<organism evidence="15 16">
    <name type="scientific">Hirschia litorea</name>
    <dbReference type="NCBI Taxonomy" id="1199156"/>
    <lineage>
        <taxon>Bacteria</taxon>
        <taxon>Pseudomonadati</taxon>
        <taxon>Pseudomonadota</taxon>
        <taxon>Alphaproteobacteria</taxon>
        <taxon>Hyphomonadales</taxon>
        <taxon>Hyphomonadaceae</taxon>
        <taxon>Hirschia</taxon>
    </lineage>
</organism>
<dbReference type="PIRSF" id="PIRSF003095">
    <property type="entry name" value="Trigger_factor"/>
    <property type="match status" value="1"/>
</dbReference>
<evidence type="ECO:0000256" key="1">
    <source>
        <dbReference type="ARBA" id="ARBA00000971"/>
    </source>
</evidence>
<evidence type="ECO:0000256" key="6">
    <source>
        <dbReference type="ARBA" id="ARBA00023186"/>
    </source>
</evidence>
<dbReference type="Pfam" id="PF00254">
    <property type="entry name" value="FKBP_C"/>
    <property type="match status" value="1"/>
</dbReference>
<evidence type="ECO:0000256" key="13">
    <source>
        <dbReference type="SAM" id="Coils"/>
    </source>
</evidence>
<feature type="domain" description="PPIase FKBP-type" evidence="14">
    <location>
        <begin position="168"/>
        <end position="253"/>
    </location>
</feature>
<evidence type="ECO:0000259" key="14">
    <source>
        <dbReference type="PROSITE" id="PS50059"/>
    </source>
</evidence>
<dbReference type="SUPFAM" id="SSF109998">
    <property type="entry name" value="Triger factor/SurA peptide-binding domain-like"/>
    <property type="match status" value="1"/>
</dbReference>
<keyword evidence="6 10" id="KW-0143">Chaperone</keyword>
<dbReference type="RefSeq" id="WP_382165758.1">
    <property type="nucleotide sequence ID" value="NZ_JBHTBR010000002.1"/>
</dbReference>
<dbReference type="SUPFAM" id="SSF102735">
    <property type="entry name" value="Trigger factor ribosome-binding domain"/>
    <property type="match status" value="1"/>
</dbReference>
<proteinExistence type="inferred from homology"/>
<dbReference type="Pfam" id="PF05698">
    <property type="entry name" value="Trigger_C"/>
    <property type="match status" value="1"/>
</dbReference>
<dbReference type="HAMAP" id="MF_00303">
    <property type="entry name" value="Trigger_factor_Tig"/>
    <property type="match status" value="1"/>
</dbReference>
<comment type="domain">
    <text evidence="10">Consists of 3 domains; the N-terminus binds the ribosome, the middle domain has PPIase activity, while the C-terminus has intrinsic chaperone activity on its own.</text>
</comment>
<dbReference type="Proteomes" id="UP001596492">
    <property type="component" value="Unassembled WGS sequence"/>
</dbReference>
<reference evidence="16" key="1">
    <citation type="journal article" date="2019" name="Int. J. Syst. Evol. Microbiol.">
        <title>The Global Catalogue of Microorganisms (GCM) 10K type strain sequencing project: providing services to taxonomists for standard genome sequencing and annotation.</title>
        <authorList>
            <consortium name="The Broad Institute Genomics Platform"/>
            <consortium name="The Broad Institute Genome Sequencing Center for Infectious Disease"/>
            <person name="Wu L."/>
            <person name="Ma J."/>
        </authorList>
    </citation>
    <scope>NUCLEOTIDE SEQUENCE [LARGE SCALE GENOMIC DNA]</scope>
    <source>
        <strain evidence="16">CCUG 51308</strain>
    </source>
</reference>